<dbReference type="OrthoDB" id="5054350at2759"/>
<dbReference type="AlphaFoldDB" id="A0A9P9DC65"/>
<comment type="caution">
    <text evidence="2">The sequence shown here is derived from an EMBL/GenBank/DDBJ whole genome shotgun (WGS) entry which is preliminary data.</text>
</comment>
<proteinExistence type="predicted"/>
<gene>
    <name evidence="2" type="ORF">EDB81DRAFT_668520</name>
</gene>
<keyword evidence="3" id="KW-1185">Reference proteome</keyword>
<evidence type="ECO:0000313" key="3">
    <source>
        <dbReference type="Proteomes" id="UP000738349"/>
    </source>
</evidence>
<protein>
    <submittedName>
        <fullName evidence="2">Uncharacterized protein</fullName>
    </submittedName>
</protein>
<accession>A0A9P9DC65</accession>
<sequence length="109" mass="12164">MRFSVLAIFAAGPLLAVAKDCAIFYQWSGTSNLDVWRDLKAVAMCEDIGGHIANSELAVKNRGSYSNRCAVCRHARGSTKDYDRTIRQGNTNLPYSVRCGYYQQNQCYA</sequence>
<evidence type="ECO:0000256" key="1">
    <source>
        <dbReference type="SAM" id="SignalP"/>
    </source>
</evidence>
<evidence type="ECO:0000313" key="2">
    <source>
        <dbReference type="EMBL" id="KAH7116453.1"/>
    </source>
</evidence>
<dbReference type="Proteomes" id="UP000738349">
    <property type="component" value="Unassembled WGS sequence"/>
</dbReference>
<organism evidence="2 3">
    <name type="scientific">Dactylonectria macrodidyma</name>
    <dbReference type="NCBI Taxonomy" id="307937"/>
    <lineage>
        <taxon>Eukaryota</taxon>
        <taxon>Fungi</taxon>
        <taxon>Dikarya</taxon>
        <taxon>Ascomycota</taxon>
        <taxon>Pezizomycotina</taxon>
        <taxon>Sordariomycetes</taxon>
        <taxon>Hypocreomycetidae</taxon>
        <taxon>Hypocreales</taxon>
        <taxon>Nectriaceae</taxon>
        <taxon>Dactylonectria</taxon>
    </lineage>
</organism>
<feature type="chain" id="PRO_5040210908" evidence="1">
    <location>
        <begin position="19"/>
        <end position="109"/>
    </location>
</feature>
<keyword evidence="1" id="KW-0732">Signal</keyword>
<reference evidence="2" key="1">
    <citation type="journal article" date="2021" name="Nat. Commun.">
        <title>Genetic determinants of endophytism in the Arabidopsis root mycobiome.</title>
        <authorList>
            <person name="Mesny F."/>
            <person name="Miyauchi S."/>
            <person name="Thiergart T."/>
            <person name="Pickel B."/>
            <person name="Atanasova L."/>
            <person name="Karlsson M."/>
            <person name="Huettel B."/>
            <person name="Barry K.W."/>
            <person name="Haridas S."/>
            <person name="Chen C."/>
            <person name="Bauer D."/>
            <person name="Andreopoulos W."/>
            <person name="Pangilinan J."/>
            <person name="LaButti K."/>
            <person name="Riley R."/>
            <person name="Lipzen A."/>
            <person name="Clum A."/>
            <person name="Drula E."/>
            <person name="Henrissat B."/>
            <person name="Kohler A."/>
            <person name="Grigoriev I.V."/>
            <person name="Martin F.M."/>
            <person name="Hacquard S."/>
        </authorList>
    </citation>
    <scope>NUCLEOTIDE SEQUENCE</scope>
    <source>
        <strain evidence="2">MPI-CAGE-AT-0147</strain>
    </source>
</reference>
<feature type="signal peptide" evidence="1">
    <location>
        <begin position="1"/>
        <end position="18"/>
    </location>
</feature>
<name>A0A9P9DC65_9HYPO</name>
<dbReference type="EMBL" id="JAGMUV010000029">
    <property type="protein sequence ID" value="KAH7116453.1"/>
    <property type="molecule type" value="Genomic_DNA"/>
</dbReference>